<dbReference type="Proteomes" id="UP000273044">
    <property type="component" value="Chromosome"/>
</dbReference>
<evidence type="ECO:0000256" key="2">
    <source>
        <dbReference type="SAM" id="SignalP"/>
    </source>
</evidence>
<dbReference type="EMBL" id="LR134406">
    <property type="protein sequence ID" value="VEH71202.1"/>
    <property type="molecule type" value="Genomic_DNA"/>
</dbReference>
<evidence type="ECO:0000313" key="4">
    <source>
        <dbReference type="Proteomes" id="UP000273044"/>
    </source>
</evidence>
<sequence length="217" mass="22305">MSLPRRSASAVTALLVSAALLSGCGSKDQQEANAPTNPQTSAGAAEIKLPTSRPSKNSSSKKPTPTDTPSPSASQVQVPAGAYAGAGGSKPANATPVTSVNPSGIAVIKTPSNNIGCDLSASYAGCGVLNYQQSQPYGSDEGGTKWWVPLDGSFNQIQSKGDAPYFLGTDPAPQVLPYGTVVYHENYVCASEQNGLTCWDTNTGHGAFMNRDGTAMF</sequence>
<feature type="region of interest" description="Disordered" evidence="1">
    <location>
        <begin position="26"/>
        <end position="76"/>
    </location>
</feature>
<dbReference type="RefSeq" id="WP_061788133.1">
    <property type="nucleotide sequence ID" value="NZ_LR134406.1"/>
</dbReference>
<dbReference type="PROSITE" id="PS51257">
    <property type="entry name" value="PROKAR_LIPOPROTEIN"/>
    <property type="match status" value="1"/>
</dbReference>
<dbReference type="AlphaFoldDB" id="A0A448N1H4"/>
<accession>A0A448N1H4</accession>
<gene>
    <name evidence="3" type="ORF">NCTC12967_02520</name>
</gene>
<keyword evidence="2" id="KW-0732">Signal</keyword>
<feature type="signal peptide" evidence="2">
    <location>
        <begin position="1"/>
        <end position="22"/>
    </location>
</feature>
<reference evidence="3 4" key="1">
    <citation type="submission" date="2018-12" db="EMBL/GenBank/DDBJ databases">
        <authorList>
            <consortium name="Pathogen Informatics"/>
        </authorList>
    </citation>
    <scope>NUCLEOTIDE SEQUENCE [LARGE SCALE GENOMIC DNA]</scope>
    <source>
        <strain evidence="3 4">NCTC12967</strain>
    </source>
</reference>
<organism evidence="3 4">
    <name type="scientific">Arachnia propionica</name>
    <dbReference type="NCBI Taxonomy" id="1750"/>
    <lineage>
        <taxon>Bacteria</taxon>
        <taxon>Bacillati</taxon>
        <taxon>Actinomycetota</taxon>
        <taxon>Actinomycetes</taxon>
        <taxon>Propionibacteriales</taxon>
        <taxon>Propionibacteriaceae</taxon>
        <taxon>Arachnia</taxon>
    </lineage>
</organism>
<evidence type="ECO:0000256" key="1">
    <source>
        <dbReference type="SAM" id="MobiDB-lite"/>
    </source>
</evidence>
<feature type="compositionally biased region" description="Polar residues" evidence="1">
    <location>
        <begin position="31"/>
        <end position="42"/>
    </location>
</feature>
<proteinExistence type="predicted"/>
<protein>
    <submittedName>
        <fullName evidence="3">Uncharacterized protein</fullName>
    </submittedName>
</protein>
<name>A0A448N1H4_9ACTN</name>
<keyword evidence="4" id="KW-1185">Reference proteome</keyword>
<dbReference type="GeneID" id="64407949"/>
<evidence type="ECO:0000313" key="3">
    <source>
        <dbReference type="EMBL" id="VEH71202.1"/>
    </source>
</evidence>
<feature type="chain" id="PRO_5039012889" evidence="2">
    <location>
        <begin position="23"/>
        <end position="217"/>
    </location>
</feature>
<feature type="compositionally biased region" description="Low complexity" evidence="1">
    <location>
        <begin position="50"/>
        <end position="74"/>
    </location>
</feature>